<dbReference type="RefSeq" id="WP_278012408.1">
    <property type="nucleotide sequence ID" value="NZ_CP121208.1"/>
</dbReference>
<feature type="transmembrane region" description="Helical" evidence="2">
    <location>
        <begin position="502"/>
        <end position="526"/>
    </location>
</feature>
<feature type="transmembrane region" description="Helical" evidence="2">
    <location>
        <begin position="463"/>
        <end position="481"/>
    </location>
</feature>
<evidence type="ECO:0000256" key="3">
    <source>
        <dbReference type="SAM" id="SignalP"/>
    </source>
</evidence>
<reference evidence="4 5" key="1">
    <citation type="submission" date="2023-03" db="EMBL/GenBank/DDBJ databases">
        <title>Complete genome of Arcanobacterium canis strain DSM 25104 isolated in 2010 from a canine otitis externa in Germany.</title>
        <authorList>
            <person name="Borowiak M."/>
            <person name="Kreitlow A."/>
            <person name="Malorny B."/>
            <person name="Laemmler C."/>
            <person name="Prenger-Berninghoff E."/>
            <person name="Ploetz M."/>
            <person name="Abdulmawjood A."/>
        </authorList>
    </citation>
    <scope>NUCLEOTIDE SEQUENCE [LARGE SCALE GENOMIC DNA]</scope>
    <source>
        <strain evidence="4 5">DSM 25104</strain>
    </source>
</reference>
<name>A0ABY8FXM0_9ACTO</name>
<feature type="chain" id="PRO_5045268958" evidence="3">
    <location>
        <begin position="42"/>
        <end position="861"/>
    </location>
</feature>
<accession>A0ABY8FXM0</accession>
<feature type="compositionally biased region" description="Polar residues" evidence="1">
    <location>
        <begin position="48"/>
        <end position="62"/>
    </location>
</feature>
<feature type="transmembrane region" description="Helical" evidence="2">
    <location>
        <begin position="611"/>
        <end position="630"/>
    </location>
</feature>
<sequence>MNFFAPVNSRLLLPRRWWSSCAFAVFSVMLLLMLAISPALAEPPTSPDPSASPRTPASANRPATNEHQHVLVLLTSGLSWQYINSTDTPHLAQWADAGTMFNMVPPDVREWGCPEDVSLALSTGTLLSKTSINHNAGCSIQRMFDGAPLPLWQDADFSAIIDTLGSAHKIGALSQVLREHHIDSRAIGAQAGALLVTPDGLAPKGFASERVSNKVLSSRVADAARTFSLTVADVTGANFSADPERSRISPLTLPTLTKPDLQPPTDFPILMPTDYYRDVAARNSAERAEAVMSKVPAGTKVYFLSLQTLAATEVFQPGFVSSGPGAPQPDAGKLGGRGLGWSPQVRQHGNIHYSSIVPSILADFGIDVLDAKPAPKPAGASVDISTSAQTGQTDAHSLTLDDLVQAGKNVDPLTSLRASAMTTLATSTSGEARADELASSARKASVIVPVRGAFVSALTQYTITYILIATLILAAVVRPKLGEQHGLRHITRYARTALGLRSVRLLLALAGLWISAIPAAALINTWAWPWWMSGSPRYAMFVGTYLVAGALAGFALVSARWHSVAPLVVIGTVTATAILTDVATGSRNIADSPIGFNTLVGARFYGLGNEAFSFESTGLLLALGGFLSWASSARQGTRHRTVPWWALTLCALIGTVGIMVGVWPTLGADFGGAIALMPALVILLLLASGKTIRLRFVAFLGIGGLALSMGIALLDWLRPAASRTHLGNFVQAMIDGDAWTIVWRKLSVNLQLLVSLSHRWIVLAGVIFLCAVVWPWITARYANELSAASPSTPNDTTLSRRSRLAAVIRQPLGYTLAAVLACTVIAFAVNDSGIVLPGSTFQVLMPALAATIFLATSTRAQ</sequence>
<feature type="transmembrane region" description="Helical" evidence="2">
    <location>
        <begin position="642"/>
        <end position="664"/>
    </location>
</feature>
<keyword evidence="2" id="KW-0812">Transmembrane</keyword>
<feature type="region of interest" description="Disordered" evidence="1">
    <location>
        <begin position="43"/>
        <end position="62"/>
    </location>
</feature>
<keyword evidence="2" id="KW-1133">Transmembrane helix</keyword>
<dbReference type="EMBL" id="CP121208">
    <property type="protein sequence ID" value="WFM82982.1"/>
    <property type="molecule type" value="Genomic_DNA"/>
</dbReference>
<keyword evidence="5" id="KW-1185">Reference proteome</keyword>
<protein>
    <submittedName>
        <fullName evidence="4">Uncharacterized protein</fullName>
    </submittedName>
</protein>
<keyword evidence="2" id="KW-0472">Membrane</keyword>
<organism evidence="4 5">
    <name type="scientific">Arcanobacterium canis</name>
    <dbReference type="NCBI Taxonomy" id="999183"/>
    <lineage>
        <taxon>Bacteria</taxon>
        <taxon>Bacillati</taxon>
        <taxon>Actinomycetota</taxon>
        <taxon>Actinomycetes</taxon>
        <taxon>Actinomycetales</taxon>
        <taxon>Actinomycetaceae</taxon>
        <taxon>Arcanobacterium</taxon>
    </lineage>
</organism>
<feature type="transmembrane region" description="Helical" evidence="2">
    <location>
        <begin position="564"/>
        <end position="583"/>
    </location>
</feature>
<feature type="transmembrane region" description="Helical" evidence="2">
    <location>
        <begin position="694"/>
        <end position="714"/>
    </location>
</feature>
<dbReference type="Proteomes" id="UP001215216">
    <property type="component" value="Chromosome"/>
</dbReference>
<feature type="transmembrane region" description="Helical" evidence="2">
    <location>
        <begin position="811"/>
        <end position="829"/>
    </location>
</feature>
<gene>
    <name evidence="4" type="ORF">P7079_06175</name>
</gene>
<feature type="transmembrane region" description="Helical" evidence="2">
    <location>
        <begin position="538"/>
        <end position="557"/>
    </location>
</feature>
<evidence type="ECO:0000256" key="2">
    <source>
        <dbReference type="SAM" id="Phobius"/>
    </source>
</evidence>
<proteinExistence type="predicted"/>
<feature type="transmembrane region" description="Helical" evidence="2">
    <location>
        <begin position="835"/>
        <end position="855"/>
    </location>
</feature>
<feature type="transmembrane region" description="Helical" evidence="2">
    <location>
        <begin position="670"/>
        <end position="687"/>
    </location>
</feature>
<evidence type="ECO:0000256" key="1">
    <source>
        <dbReference type="SAM" id="MobiDB-lite"/>
    </source>
</evidence>
<evidence type="ECO:0000313" key="5">
    <source>
        <dbReference type="Proteomes" id="UP001215216"/>
    </source>
</evidence>
<evidence type="ECO:0000313" key="4">
    <source>
        <dbReference type="EMBL" id="WFM82982.1"/>
    </source>
</evidence>
<feature type="signal peptide" evidence="3">
    <location>
        <begin position="1"/>
        <end position="41"/>
    </location>
</feature>
<feature type="transmembrane region" description="Helical" evidence="2">
    <location>
        <begin position="760"/>
        <end position="777"/>
    </location>
</feature>
<keyword evidence="3" id="KW-0732">Signal</keyword>